<dbReference type="InterPro" id="IPR050554">
    <property type="entry name" value="Met_Synthase/Corrinoid"/>
</dbReference>
<protein>
    <submittedName>
        <fullName evidence="5">Homocysteine S-methyltransferase family protein</fullName>
    </submittedName>
</protein>
<keyword evidence="3" id="KW-0862">Zinc</keyword>
<evidence type="ECO:0000313" key="6">
    <source>
        <dbReference type="Proteomes" id="UP000783588"/>
    </source>
</evidence>
<feature type="domain" description="Hcy-binding" evidence="4">
    <location>
        <begin position="1"/>
        <end position="280"/>
    </location>
</feature>
<organism evidence="5 6">
    <name type="scientific">Butyricicoccus intestinisimiae</name>
    <dbReference type="NCBI Taxonomy" id="2841509"/>
    <lineage>
        <taxon>Bacteria</taxon>
        <taxon>Bacillati</taxon>
        <taxon>Bacillota</taxon>
        <taxon>Clostridia</taxon>
        <taxon>Eubacteriales</taxon>
        <taxon>Butyricicoccaceae</taxon>
        <taxon>Butyricicoccus</taxon>
    </lineage>
</organism>
<keyword evidence="1 3" id="KW-0479">Metal-binding</keyword>
<evidence type="ECO:0000256" key="3">
    <source>
        <dbReference type="PROSITE-ProRule" id="PRU00333"/>
    </source>
</evidence>
<dbReference type="EMBL" id="JAHLQI010000001">
    <property type="protein sequence ID" value="MBU5489205.1"/>
    <property type="molecule type" value="Genomic_DNA"/>
</dbReference>
<accession>A0ABS6EQS3</accession>
<dbReference type="Proteomes" id="UP000783588">
    <property type="component" value="Unassembled WGS sequence"/>
</dbReference>
<proteinExistence type="predicted"/>
<evidence type="ECO:0000259" key="4">
    <source>
        <dbReference type="PROSITE" id="PS50970"/>
    </source>
</evidence>
<gene>
    <name evidence="5" type="ORF">KQI75_00950</name>
</gene>
<reference evidence="5 6" key="1">
    <citation type="submission" date="2021-06" db="EMBL/GenBank/DDBJ databases">
        <authorList>
            <person name="Sun Q."/>
            <person name="Li D."/>
        </authorList>
    </citation>
    <scope>NUCLEOTIDE SEQUENCE [LARGE SCALE GENOMIC DNA]</scope>
    <source>
        <strain evidence="5 6">MSJd-7</strain>
    </source>
</reference>
<dbReference type="PROSITE" id="PS50970">
    <property type="entry name" value="HCY"/>
    <property type="match status" value="1"/>
</dbReference>
<keyword evidence="3" id="KW-0808">Transferase</keyword>
<name>A0ABS6EQS3_9FIRM</name>
<comment type="caution">
    <text evidence="5">The sequence shown here is derived from an EMBL/GenBank/DDBJ whole genome shotgun (WGS) entry which is preliminary data.</text>
</comment>
<dbReference type="RefSeq" id="WP_216468815.1">
    <property type="nucleotide sequence ID" value="NZ_JAHLQI010000001.1"/>
</dbReference>
<evidence type="ECO:0000256" key="1">
    <source>
        <dbReference type="ARBA" id="ARBA00022723"/>
    </source>
</evidence>
<feature type="binding site" evidence="3">
    <location>
        <position position="265"/>
    </location>
    <ligand>
        <name>Zn(2+)</name>
        <dbReference type="ChEBI" id="CHEBI:29105"/>
    </ligand>
</feature>
<feature type="binding site" evidence="3">
    <location>
        <position position="266"/>
    </location>
    <ligand>
        <name>Zn(2+)</name>
        <dbReference type="ChEBI" id="CHEBI:29105"/>
    </ligand>
</feature>
<keyword evidence="3" id="KW-0489">Methyltransferase</keyword>
<evidence type="ECO:0000313" key="5">
    <source>
        <dbReference type="EMBL" id="MBU5489205.1"/>
    </source>
</evidence>
<keyword evidence="6" id="KW-1185">Reference proteome</keyword>
<evidence type="ECO:0000256" key="2">
    <source>
        <dbReference type="ARBA" id="ARBA00023285"/>
    </source>
</evidence>
<dbReference type="PANTHER" id="PTHR45833">
    <property type="entry name" value="METHIONINE SYNTHASE"/>
    <property type="match status" value="1"/>
</dbReference>
<keyword evidence="2" id="KW-0170">Cobalt</keyword>
<sequence>MELQFPLILDGATGTQLQKRGYTNEQCAEQWVLEHPEAIQDIQKNYVAAGSNIVYASTFGANRIKLEGNGIRNQTAAYNTRLVGLSREAVGDNAMVAGDIAPTGKFLYPIGDLSFEDLLDVYTEQAQALEQAGVDLFVIETTMTIPEARAALLAVKSVSEKPVFVTFTCDENGKTLTGTDVVAALVIMQSMGADAVGLNCSVGPDKMLLQLERMAQYAQVPLIAKPNAGIPEMVDGKAVYTCTPEEFAALVPEMAAAGVGVYGGCCGSEPAHIAALAQAVKQAEIKKPASKHMDELVAATEREVFVLPADVDCGDVFPCDEDVMDAIEEAEDSEDAVLSIRIEEADELENFAEGQYAIVKPLCLHCEDAVLLEQALRLYQGRALYTGSLSKDELQPLCEKYGLLVR</sequence>
<comment type="cofactor">
    <cofactor evidence="3">
        <name>Zn(2+)</name>
        <dbReference type="ChEBI" id="CHEBI:29105"/>
    </cofactor>
</comment>
<dbReference type="PANTHER" id="PTHR45833:SF1">
    <property type="entry name" value="METHIONINE SYNTHASE"/>
    <property type="match status" value="1"/>
</dbReference>
<dbReference type="Pfam" id="PF02574">
    <property type="entry name" value="S-methyl_trans"/>
    <property type="match status" value="1"/>
</dbReference>
<feature type="binding site" evidence="3">
    <location>
        <position position="200"/>
    </location>
    <ligand>
        <name>Zn(2+)</name>
        <dbReference type="ChEBI" id="CHEBI:29105"/>
    </ligand>
</feature>
<dbReference type="InterPro" id="IPR003726">
    <property type="entry name" value="HCY_dom"/>
</dbReference>